<evidence type="ECO:0000256" key="1">
    <source>
        <dbReference type="SAM" id="Phobius"/>
    </source>
</evidence>
<protein>
    <submittedName>
        <fullName evidence="3">VanZ family protein</fullName>
    </submittedName>
    <submittedName>
        <fullName evidence="4">VanZ like family protein</fullName>
    </submittedName>
</protein>
<proteinExistence type="predicted"/>
<dbReference type="Pfam" id="PF04892">
    <property type="entry name" value="VanZ"/>
    <property type="match status" value="1"/>
</dbReference>
<feature type="transmembrane region" description="Helical" evidence="1">
    <location>
        <begin position="72"/>
        <end position="94"/>
    </location>
</feature>
<feature type="transmembrane region" description="Helical" evidence="1">
    <location>
        <begin position="21"/>
        <end position="41"/>
    </location>
</feature>
<gene>
    <name evidence="3" type="ORF">H7E68_12415</name>
    <name evidence="4" type="ORF">SAMN04488529_1053</name>
</gene>
<dbReference type="InterPro" id="IPR006976">
    <property type="entry name" value="VanZ-like"/>
</dbReference>
<dbReference type="PANTHER" id="PTHR36834:SF2">
    <property type="entry name" value="MEMBRANE PROTEIN"/>
    <property type="match status" value="1"/>
</dbReference>
<feature type="domain" description="VanZ-like" evidence="2">
    <location>
        <begin position="25"/>
        <end position="149"/>
    </location>
</feature>
<dbReference type="InterPro" id="IPR053150">
    <property type="entry name" value="Teicoplanin_resist-assoc"/>
</dbReference>
<reference evidence="4 5" key="1">
    <citation type="submission" date="2016-10" db="EMBL/GenBank/DDBJ databases">
        <authorList>
            <person name="de Groot N.N."/>
        </authorList>
    </citation>
    <scope>NUCLEOTIDE SEQUENCE [LARGE SCALE GENOMIC DNA]</scope>
    <source>
        <strain evidence="4 5">DSM 12272</strain>
    </source>
</reference>
<dbReference type="EMBL" id="JACKWY010000006">
    <property type="protein sequence ID" value="MBB6715514.1"/>
    <property type="molecule type" value="Genomic_DNA"/>
</dbReference>
<keyword evidence="1" id="KW-1133">Transmembrane helix</keyword>
<evidence type="ECO:0000313" key="3">
    <source>
        <dbReference type="EMBL" id="MBB6715514.1"/>
    </source>
</evidence>
<dbReference type="EMBL" id="FNJM01000005">
    <property type="protein sequence ID" value="SDP40357.1"/>
    <property type="molecule type" value="Genomic_DNA"/>
</dbReference>
<dbReference type="AlphaFoldDB" id="A0A1H0SF89"/>
<dbReference type="RefSeq" id="WP_089968955.1">
    <property type="nucleotide sequence ID" value="NZ_FNJM01000005.1"/>
</dbReference>
<name>A0A1H0SF89_9CLOT</name>
<keyword evidence="1" id="KW-0472">Membrane</keyword>
<feature type="transmembrane region" description="Helical" evidence="1">
    <location>
        <begin position="132"/>
        <end position="149"/>
    </location>
</feature>
<keyword evidence="5" id="KW-1185">Reference proteome</keyword>
<sequence length="155" mass="18191">MILKQFRNLLHQKKEQILIGLYIFFFLYSCLMIWEVFIGPYRSYESIRRYNLYPFKTITEFLLNNGKYTFEVIFINLIGNIITFIPLGFFISLLFRKSCKLLNTSLLCIFIIICIEIGQFILNVGVLDIDDIILNTLGCILGITIYKLISKLCCE</sequence>
<reference evidence="3 6" key="2">
    <citation type="submission" date="2020-08" db="EMBL/GenBank/DDBJ databases">
        <title>Clostridia isolated from Swiss meat.</title>
        <authorList>
            <person name="Wambui J."/>
            <person name="Stevens M.J.A."/>
            <person name="Stephan R."/>
        </authorList>
    </citation>
    <scope>NUCLEOTIDE SEQUENCE [LARGE SCALE GENOMIC DNA]</scope>
    <source>
        <strain evidence="3 6">CM001</strain>
    </source>
</reference>
<dbReference type="PROSITE" id="PS51257">
    <property type="entry name" value="PROKAR_LIPOPROTEIN"/>
    <property type="match status" value="1"/>
</dbReference>
<organism evidence="4 5">
    <name type="scientific">Clostridium gasigenes</name>
    <dbReference type="NCBI Taxonomy" id="94869"/>
    <lineage>
        <taxon>Bacteria</taxon>
        <taxon>Bacillati</taxon>
        <taxon>Bacillota</taxon>
        <taxon>Clostridia</taxon>
        <taxon>Eubacteriales</taxon>
        <taxon>Clostridiaceae</taxon>
        <taxon>Clostridium</taxon>
    </lineage>
</organism>
<dbReference type="OrthoDB" id="9805025at2"/>
<evidence type="ECO:0000313" key="5">
    <source>
        <dbReference type="Proteomes" id="UP000198597"/>
    </source>
</evidence>
<keyword evidence="1" id="KW-0812">Transmembrane</keyword>
<dbReference type="Proteomes" id="UP000198597">
    <property type="component" value="Unassembled WGS sequence"/>
</dbReference>
<accession>A0A1H0SF89</accession>
<evidence type="ECO:0000313" key="6">
    <source>
        <dbReference type="Proteomes" id="UP000585258"/>
    </source>
</evidence>
<dbReference type="PANTHER" id="PTHR36834">
    <property type="entry name" value="MEMBRANE PROTEIN-RELATED"/>
    <property type="match status" value="1"/>
</dbReference>
<evidence type="ECO:0000313" key="4">
    <source>
        <dbReference type="EMBL" id="SDP40357.1"/>
    </source>
</evidence>
<feature type="transmembrane region" description="Helical" evidence="1">
    <location>
        <begin position="106"/>
        <end position="126"/>
    </location>
</feature>
<dbReference type="Proteomes" id="UP000585258">
    <property type="component" value="Unassembled WGS sequence"/>
</dbReference>
<evidence type="ECO:0000259" key="2">
    <source>
        <dbReference type="Pfam" id="PF04892"/>
    </source>
</evidence>